<evidence type="ECO:0000256" key="1">
    <source>
        <dbReference type="ARBA" id="ARBA00022500"/>
    </source>
</evidence>
<dbReference type="CDD" id="cd11386">
    <property type="entry name" value="MCP_signal"/>
    <property type="match status" value="1"/>
</dbReference>
<gene>
    <name evidence="5" type="ORF">MNBD_NITROSPINAE04-1978</name>
</gene>
<dbReference type="Gene3D" id="1.10.287.950">
    <property type="entry name" value="Methyl-accepting chemotaxis protein"/>
    <property type="match status" value="1"/>
</dbReference>
<dbReference type="PANTHER" id="PTHR43531:SF11">
    <property type="entry name" value="METHYL-ACCEPTING CHEMOTAXIS PROTEIN 3"/>
    <property type="match status" value="1"/>
</dbReference>
<feature type="transmembrane region" description="Helical" evidence="3">
    <location>
        <begin position="179"/>
        <end position="198"/>
    </location>
</feature>
<dbReference type="InterPro" id="IPR004089">
    <property type="entry name" value="MCPsignal_dom"/>
</dbReference>
<keyword evidence="1" id="KW-0145">Chemotaxis</keyword>
<feature type="compositionally biased region" description="Low complexity" evidence="2">
    <location>
        <begin position="235"/>
        <end position="251"/>
    </location>
</feature>
<dbReference type="GO" id="GO:0005886">
    <property type="term" value="C:plasma membrane"/>
    <property type="evidence" value="ECO:0007669"/>
    <property type="project" value="TreeGrafter"/>
</dbReference>
<dbReference type="Pfam" id="PF00015">
    <property type="entry name" value="MCPsignal"/>
    <property type="match status" value="1"/>
</dbReference>
<dbReference type="PROSITE" id="PS50111">
    <property type="entry name" value="CHEMOTAXIS_TRANSDUC_2"/>
    <property type="match status" value="1"/>
</dbReference>
<dbReference type="InterPro" id="IPR051310">
    <property type="entry name" value="MCP_chemotaxis"/>
</dbReference>
<dbReference type="SMART" id="SM00283">
    <property type="entry name" value="MA"/>
    <property type="match status" value="1"/>
</dbReference>
<proteinExistence type="predicted"/>
<dbReference type="AlphaFoldDB" id="A0A3B1C8G9"/>
<accession>A0A3B1C8G9</accession>
<dbReference type="EMBL" id="UOGA01000028">
    <property type="protein sequence ID" value="VAX14945.1"/>
    <property type="molecule type" value="Genomic_DNA"/>
</dbReference>
<dbReference type="GO" id="GO:0004888">
    <property type="term" value="F:transmembrane signaling receptor activity"/>
    <property type="evidence" value="ECO:0007669"/>
    <property type="project" value="InterPro"/>
</dbReference>
<feature type="domain" description="Methyl-accepting transducer" evidence="4">
    <location>
        <begin position="216"/>
        <end position="445"/>
    </location>
</feature>
<name>A0A3B1C8G9_9ZZZZ</name>
<keyword evidence="3" id="KW-1133">Transmembrane helix</keyword>
<evidence type="ECO:0000259" key="4">
    <source>
        <dbReference type="PROSITE" id="PS50111"/>
    </source>
</evidence>
<feature type="region of interest" description="Disordered" evidence="2">
    <location>
        <begin position="219"/>
        <end position="251"/>
    </location>
</feature>
<evidence type="ECO:0000256" key="2">
    <source>
        <dbReference type="SAM" id="MobiDB-lite"/>
    </source>
</evidence>
<dbReference type="SUPFAM" id="SSF58104">
    <property type="entry name" value="Methyl-accepting chemotaxis protein (MCP) signaling domain"/>
    <property type="match status" value="1"/>
</dbReference>
<keyword evidence="5" id="KW-0675">Receptor</keyword>
<evidence type="ECO:0000256" key="3">
    <source>
        <dbReference type="SAM" id="Phobius"/>
    </source>
</evidence>
<reference evidence="5" key="1">
    <citation type="submission" date="2018-06" db="EMBL/GenBank/DDBJ databases">
        <authorList>
            <person name="Zhirakovskaya E."/>
        </authorList>
    </citation>
    <scope>NUCLEOTIDE SEQUENCE</scope>
</reference>
<dbReference type="Gene3D" id="3.30.450.290">
    <property type="match status" value="1"/>
</dbReference>
<dbReference type="GO" id="GO:0007165">
    <property type="term" value="P:signal transduction"/>
    <property type="evidence" value="ECO:0007669"/>
    <property type="project" value="InterPro"/>
</dbReference>
<dbReference type="PANTHER" id="PTHR43531">
    <property type="entry name" value="PROTEIN ICFG"/>
    <property type="match status" value="1"/>
</dbReference>
<dbReference type="InterPro" id="IPR004090">
    <property type="entry name" value="Chemotax_Me-accpt_rcpt"/>
</dbReference>
<keyword evidence="3" id="KW-0472">Membrane</keyword>
<evidence type="ECO:0000313" key="5">
    <source>
        <dbReference type="EMBL" id="VAX14945.1"/>
    </source>
</evidence>
<sequence>MRFIIIIGAIISFFSLVNIAWFYKIQQNLVFEESRSFSEGIADSVLNSLNSMMHTDTIDERQLFLKLMSATTKGLEEIRVFRSASVIEQFGDGFPGEKPQDQVENDVLRTGKPHYKIIDKKGKRYFRAVTPFIISENRGGLINCLDCHDGEVGDVNGAVNMLISLEEKDAELKKEIIEISLFFMIQLALVFGLLIVVTNRSVSSVLRRIVEELNESSSKLGSASDRMDDASRAMAESTTEQAASLEETTATLSSLSESAGQNALDAKSANGLMEEVNQSVSEGIERMEKTTGAMRSISENSVEISKILKVIEEIAFQTNLLALNAAVEAARAGEHGKGFAVVAEEVRNLAQRSATAAKDTATLIETSERSSKEGTQFVKQVGESLKTISEMADKVGGSVRAISEKSGEQAQGVRQIETAANQMDQITQQNASRAEQSAGDIRDLTAQAQALRQVISKLEVVIQGEP</sequence>
<organism evidence="5">
    <name type="scientific">hydrothermal vent metagenome</name>
    <dbReference type="NCBI Taxonomy" id="652676"/>
    <lineage>
        <taxon>unclassified sequences</taxon>
        <taxon>metagenomes</taxon>
        <taxon>ecological metagenomes</taxon>
    </lineage>
</organism>
<keyword evidence="3" id="KW-0812">Transmembrane</keyword>
<protein>
    <submittedName>
        <fullName evidence="5">Methyl-accepting chemotaxis protein I (Serine chemoreceptor protein)</fullName>
    </submittedName>
</protein>
<dbReference type="PRINTS" id="PR00260">
    <property type="entry name" value="CHEMTRNSDUCR"/>
</dbReference>
<dbReference type="GO" id="GO:0006935">
    <property type="term" value="P:chemotaxis"/>
    <property type="evidence" value="ECO:0007669"/>
    <property type="project" value="UniProtKB-KW"/>
</dbReference>